<feature type="compositionally biased region" description="Acidic residues" evidence="1">
    <location>
        <begin position="518"/>
        <end position="567"/>
    </location>
</feature>
<name>Q1N6P2_9GAMM</name>
<accession>Q1N6P2</accession>
<dbReference type="AlphaFoldDB" id="Q1N6P2"/>
<feature type="region of interest" description="Disordered" evidence="1">
    <location>
        <begin position="513"/>
        <end position="579"/>
    </location>
</feature>
<feature type="compositionally biased region" description="Acidic residues" evidence="1">
    <location>
        <begin position="747"/>
        <end position="757"/>
    </location>
</feature>
<feature type="compositionally biased region" description="Acidic residues" evidence="1">
    <location>
        <begin position="814"/>
        <end position="824"/>
    </location>
</feature>
<keyword evidence="2" id="KW-0732">Signal</keyword>
<dbReference type="Proteomes" id="UP000004263">
    <property type="component" value="Unassembled WGS sequence"/>
</dbReference>
<evidence type="ECO:0000313" key="5">
    <source>
        <dbReference type="Proteomes" id="UP000004263"/>
    </source>
</evidence>
<feature type="region of interest" description="Disordered" evidence="1">
    <location>
        <begin position="996"/>
        <end position="1017"/>
    </location>
</feature>
<dbReference type="Pfam" id="PF25800">
    <property type="entry name" value="FimV_N"/>
    <property type="match status" value="1"/>
</dbReference>
<evidence type="ECO:0000256" key="1">
    <source>
        <dbReference type="SAM" id="MobiDB-lite"/>
    </source>
</evidence>
<evidence type="ECO:0000259" key="3">
    <source>
        <dbReference type="Pfam" id="PF25800"/>
    </source>
</evidence>
<dbReference type="EMBL" id="AAQH01000001">
    <property type="protein sequence ID" value="EAT13550.1"/>
    <property type="molecule type" value="Genomic_DNA"/>
</dbReference>
<comment type="caution">
    <text evidence="4">The sequence shown here is derived from an EMBL/GenBank/DDBJ whole genome shotgun (WGS) entry which is preliminary data.</text>
</comment>
<dbReference type="OrthoDB" id="5298707at2"/>
<dbReference type="NCBIfam" id="TIGR03504">
    <property type="entry name" value="FimV_Cterm"/>
    <property type="match status" value="1"/>
</dbReference>
<feature type="region of interest" description="Disordered" evidence="1">
    <location>
        <begin position="660"/>
        <end position="860"/>
    </location>
</feature>
<feature type="compositionally biased region" description="Acidic residues" evidence="1">
    <location>
        <begin position="438"/>
        <end position="447"/>
    </location>
</feature>
<organism evidence="4 5">
    <name type="scientific">Bermanella marisrubri</name>
    <dbReference type="NCBI Taxonomy" id="207949"/>
    <lineage>
        <taxon>Bacteria</taxon>
        <taxon>Pseudomonadati</taxon>
        <taxon>Pseudomonadota</taxon>
        <taxon>Gammaproteobacteria</taxon>
        <taxon>Oceanospirillales</taxon>
        <taxon>Oceanospirillaceae</taxon>
        <taxon>Bermanella</taxon>
    </lineage>
</organism>
<feature type="compositionally biased region" description="Polar residues" evidence="1">
    <location>
        <begin position="758"/>
        <end position="772"/>
    </location>
</feature>
<dbReference type="Gene3D" id="1.20.58.2200">
    <property type="match status" value="1"/>
</dbReference>
<dbReference type="InterPro" id="IPR038440">
    <property type="entry name" value="FimV_C_sf"/>
</dbReference>
<gene>
    <name evidence="4" type="ORF">RED65_09169</name>
</gene>
<evidence type="ECO:0000313" key="4">
    <source>
        <dbReference type="EMBL" id="EAT13550.1"/>
    </source>
</evidence>
<feature type="compositionally biased region" description="Acidic residues" evidence="1">
    <location>
        <begin position="774"/>
        <end position="785"/>
    </location>
</feature>
<feature type="compositionally biased region" description="Acidic residues" evidence="1">
    <location>
        <begin position="689"/>
        <end position="700"/>
    </location>
</feature>
<dbReference type="HOGENOM" id="CLU_007099_1_0_6"/>
<feature type="region of interest" description="Disordered" evidence="1">
    <location>
        <begin position="409"/>
        <end position="473"/>
    </location>
</feature>
<dbReference type="InterPro" id="IPR020012">
    <property type="entry name" value="LysM_FimV"/>
</dbReference>
<feature type="domain" description="FimV N-terminal" evidence="3">
    <location>
        <begin position="24"/>
        <end position="130"/>
    </location>
</feature>
<feature type="region of interest" description="Disordered" evidence="1">
    <location>
        <begin position="147"/>
        <end position="203"/>
    </location>
</feature>
<feature type="signal peptide" evidence="2">
    <location>
        <begin position="1"/>
        <end position="23"/>
    </location>
</feature>
<sequence length="1089" mass="119201">MLRKLAIAIAASGAMMSAGYVQALGMGDIELESALNQPLDARIKLIKANDLENWEIKPALASEDAFNKAGVERIFFLNNIKFEVEREDGDVYVNVKSQKAVVEPFLNFLVQVDWPNGRLQREYTLLLDPPVFDEEQGIAPVNVASEAVEQEPLSQQQDMIPEPQPEPSLPGTYAEPEPVADDSEQEYQEETEEQSEVSSQPQAVVYEVRENDTLWEVAIRTRPNRNISPQQAMLAIQDLNPDAFINGNINRLKKDQTLEVPTEEQMLSRTFDQAVAEVAAQNQAIAQRKAQLDATRKEQARELDTEVADSELKLLAGGDATSDMDRKASGQVAKDTLGDQSSLEQELSLALENLDKSSRENQELRNRLDSLEEQIGTLQRLINLKDEQMVALQAGMSAEEIEGMTQGEVISDAPKTDVVSEAPASVVEDKDLNFAQDTEVDSQEDAAPEQPQATETSKEVKKSAPKPAPIPPADKPFDPIAFAIDNPPVLGGVLGALLLALLGVKYARKRKEDKAADDIADNQFEADQDPLGDVEVDGDFDDEFSDLELNTDESPLDSDFSQSEDDASGLPESLDQDESYEDVLGQVDVYMAYDRVDSAKSLLEETLEKQPQRHELRLKLLEILAESDMSDDFASQYDWLKANAGESEQAQADQIKARFEGQDAGDFDSDLSMGDDLDLGMDMMSGSDSGEELSLDDLDLGESTSSQLESDELEMDFSSSDLDLSFEESAADTSSSSSSSANNELEFSLDDELDVSFESESVATSELDSAENSLEFDSDLEFGEDLGDKSSDDLSLDSDLPVLEADSNNLSNENELEFDGDFDLPELTNDSFDESVKDDDGLDLDFEGLDGGSSDEIALDEGSVDGDLDVEFSLDEMDDAPNLVSENELPVLDAESASDDAEFDFETELESFETDETSADMPESLDLDISEEIDSADEAIALDEGLEIEAASEDSLPEAAEEISFDNDDDLSLDLDENVASTSLEEELEEIAVVDEPSTAESGADIEPADDLSADDPLADFDIGEDLENLDGDLDFLSGTDESETKLDLARAYIDMDDKEGAREILQEVMEEGSDDHKKEATKLLDSIA</sequence>
<feature type="chain" id="PRO_5004194597" evidence="2">
    <location>
        <begin position="24"/>
        <end position="1089"/>
    </location>
</feature>
<feature type="compositionally biased region" description="Acidic residues" evidence="1">
    <location>
        <begin position="1007"/>
        <end position="1017"/>
    </location>
</feature>
<feature type="compositionally biased region" description="Acidic residues" evidence="1">
    <location>
        <begin position="663"/>
        <end position="679"/>
    </location>
</feature>
<protein>
    <submittedName>
        <fullName evidence="4">Protein containing tetratricopeptide repeats</fullName>
    </submittedName>
</protein>
<dbReference type="InterPro" id="IPR057840">
    <property type="entry name" value="FimV_N"/>
</dbReference>
<evidence type="ECO:0000256" key="2">
    <source>
        <dbReference type="SAM" id="SignalP"/>
    </source>
</evidence>
<feature type="compositionally biased region" description="Acidic residues" evidence="1">
    <location>
        <begin position="178"/>
        <end position="195"/>
    </location>
</feature>
<keyword evidence="5" id="KW-1185">Reference proteome</keyword>
<dbReference type="STRING" id="207949.RED65_09169"/>
<proteinExistence type="predicted"/>
<dbReference type="RefSeq" id="WP_007016971.1">
    <property type="nucleotide sequence ID" value="NZ_CH724113.1"/>
</dbReference>
<dbReference type="NCBIfam" id="TIGR03505">
    <property type="entry name" value="FimV_core"/>
    <property type="match status" value="1"/>
</dbReference>
<feature type="region of interest" description="Disordered" evidence="1">
    <location>
        <begin position="319"/>
        <end position="341"/>
    </location>
</feature>
<reference evidence="4 5" key="1">
    <citation type="submission" date="2006-03" db="EMBL/GenBank/DDBJ databases">
        <authorList>
            <person name="Pinhassi J."/>
            <person name="Pedros-Alio C."/>
            <person name="Ferriera S."/>
            <person name="Johnson J."/>
            <person name="Kravitz S."/>
            <person name="Halpern A."/>
            <person name="Remington K."/>
            <person name="Beeson K."/>
            <person name="Tran B."/>
            <person name="Rogers Y.-H."/>
            <person name="Friedman R."/>
            <person name="Venter J.C."/>
        </authorList>
    </citation>
    <scope>NUCLEOTIDE SEQUENCE [LARGE SCALE GENOMIC DNA]</scope>
    <source>
        <strain evidence="4 5">RED65</strain>
    </source>
</reference>
<dbReference type="InterPro" id="IPR020011">
    <property type="entry name" value="FimV_C"/>
</dbReference>
<feature type="compositionally biased region" description="Low complexity" evidence="1">
    <location>
        <begin position="731"/>
        <end position="746"/>
    </location>
</feature>